<protein>
    <recommendedName>
        <fullName evidence="2">DDE-1 domain-containing protein</fullName>
    </recommendedName>
</protein>
<accession>A0A9Q1EL18</accession>
<dbReference type="AlphaFoldDB" id="A0A9Q1EL18"/>
<feature type="domain" description="DDE-1" evidence="2">
    <location>
        <begin position="93"/>
        <end position="181"/>
    </location>
</feature>
<feature type="region of interest" description="Disordered" evidence="1">
    <location>
        <begin position="33"/>
        <end position="84"/>
    </location>
</feature>
<dbReference type="Proteomes" id="UP001152622">
    <property type="component" value="Chromosome 16"/>
</dbReference>
<evidence type="ECO:0000313" key="4">
    <source>
        <dbReference type="Proteomes" id="UP001152622"/>
    </source>
</evidence>
<proteinExistence type="predicted"/>
<evidence type="ECO:0000259" key="2">
    <source>
        <dbReference type="Pfam" id="PF03184"/>
    </source>
</evidence>
<dbReference type="PANTHER" id="PTHR19303:SF74">
    <property type="entry name" value="POGO TRANSPOSABLE ELEMENT WITH KRAB DOMAIN"/>
    <property type="match status" value="1"/>
</dbReference>
<name>A0A9Q1EL18_SYNKA</name>
<dbReference type="Pfam" id="PF03184">
    <property type="entry name" value="DDE_1"/>
    <property type="match status" value="1"/>
</dbReference>
<comment type="caution">
    <text evidence="3">The sequence shown here is derived from an EMBL/GenBank/DDBJ whole genome shotgun (WGS) entry which is preliminary data.</text>
</comment>
<dbReference type="GO" id="GO:0005634">
    <property type="term" value="C:nucleus"/>
    <property type="evidence" value="ECO:0007669"/>
    <property type="project" value="TreeGrafter"/>
</dbReference>
<dbReference type="InterPro" id="IPR004875">
    <property type="entry name" value="DDE_SF_endonuclease_dom"/>
</dbReference>
<dbReference type="InterPro" id="IPR050863">
    <property type="entry name" value="CenT-Element_Derived"/>
</dbReference>
<dbReference type="Gene3D" id="3.30.420.10">
    <property type="entry name" value="Ribonuclease H-like superfamily/Ribonuclease H"/>
    <property type="match status" value="1"/>
</dbReference>
<evidence type="ECO:0000256" key="1">
    <source>
        <dbReference type="SAM" id="MobiDB-lite"/>
    </source>
</evidence>
<dbReference type="EMBL" id="JAINUF010000016">
    <property type="protein sequence ID" value="KAJ8340713.1"/>
    <property type="molecule type" value="Genomic_DNA"/>
</dbReference>
<organism evidence="3 4">
    <name type="scientific">Synaphobranchus kaupii</name>
    <name type="common">Kaup's arrowtooth eel</name>
    <dbReference type="NCBI Taxonomy" id="118154"/>
    <lineage>
        <taxon>Eukaryota</taxon>
        <taxon>Metazoa</taxon>
        <taxon>Chordata</taxon>
        <taxon>Craniata</taxon>
        <taxon>Vertebrata</taxon>
        <taxon>Euteleostomi</taxon>
        <taxon>Actinopterygii</taxon>
        <taxon>Neopterygii</taxon>
        <taxon>Teleostei</taxon>
        <taxon>Anguilliformes</taxon>
        <taxon>Synaphobranchidae</taxon>
        <taxon>Synaphobranchus</taxon>
    </lineage>
</organism>
<dbReference type="OrthoDB" id="4327074at2759"/>
<gene>
    <name evidence="3" type="ORF">SKAU_G00353460</name>
</gene>
<dbReference type="PANTHER" id="PTHR19303">
    <property type="entry name" value="TRANSPOSON"/>
    <property type="match status" value="1"/>
</dbReference>
<reference evidence="3" key="1">
    <citation type="journal article" date="2023" name="Science">
        <title>Genome structures resolve the early diversification of teleost fishes.</title>
        <authorList>
            <person name="Parey E."/>
            <person name="Louis A."/>
            <person name="Montfort J."/>
            <person name="Bouchez O."/>
            <person name="Roques C."/>
            <person name="Iampietro C."/>
            <person name="Lluch J."/>
            <person name="Castinel A."/>
            <person name="Donnadieu C."/>
            <person name="Desvignes T."/>
            <person name="Floi Bucao C."/>
            <person name="Jouanno E."/>
            <person name="Wen M."/>
            <person name="Mejri S."/>
            <person name="Dirks R."/>
            <person name="Jansen H."/>
            <person name="Henkel C."/>
            <person name="Chen W.J."/>
            <person name="Zahm M."/>
            <person name="Cabau C."/>
            <person name="Klopp C."/>
            <person name="Thompson A.W."/>
            <person name="Robinson-Rechavi M."/>
            <person name="Braasch I."/>
            <person name="Lecointre G."/>
            <person name="Bobe J."/>
            <person name="Postlethwait J.H."/>
            <person name="Berthelot C."/>
            <person name="Roest Crollius H."/>
            <person name="Guiguen Y."/>
        </authorList>
    </citation>
    <scope>NUCLEOTIDE SEQUENCE</scope>
    <source>
        <strain evidence="3">WJC10195</strain>
    </source>
</reference>
<dbReference type="GO" id="GO:0003677">
    <property type="term" value="F:DNA binding"/>
    <property type="evidence" value="ECO:0007669"/>
    <property type="project" value="TreeGrafter"/>
</dbReference>
<dbReference type="InterPro" id="IPR036397">
    <property type="entry name" value="RNaseH_sf"/>
</dbReference>
<keyword evidence="4" id="KW-1185">Reference proteome</keyword>
<evidence type="ECO:0000313" key="3">
    <source>
        <dbReference type="EMBL" id="KAJ8340713.1"/>
    </source>
</evidence>
<sequence length="308" mass="34252">MTQKDNPPMREIQRMAQVAWEIVVRVGERKDEDPKVLAIQGSSNVPLEHEGSETPTQRSPAPHASQDHPSHRNNGAKGGKWGQRGRYTDGGLPNCLYDKSESGYIDSELFVKRFLYFIKYAVKERRPLLLIMDGHNSHQTLEVVEMALENGVILLCWPPHTSHVLQPLDVGIFGPLKTEFVHLALNICHFNNSFVLFKRDFGKVFRKAYEKSVEELHMKRAFKACGIVPLDSHAINSQRVMPAAIVVLPEDTTTTTSGMDTVVCEAGPSPLPAWLSAQAAAPPLHPLVASGDIPEDLADLLHPISYKK</sequence>